<comment type="caution">
    <text evidence="1">The sequence shown here is derived from an EMBL/GenBank/DDBJ whole genome shotgun (WGS) entry which is preliminary data.</text>
</comment>
<protein>
    <submittedName>
        <fullName evidence="1">Uncharacterized protein</fullName>
    </submittedName>
</protein>
<name>A0A8S9GZ55_BRACR</name>
<evidence type="ECO:0000313" key="1">
    <source>
        <dbReference type="EMBL" id="KAF2551605.1"/>
    </source>
</evidence>
<dbReference type="Proteomes" id="UP000712281">
    <property type="component" value="Unassembled WGS sequence"/>
</dbReference>
<organism evidence="1 2">
    <name type="scientific">Brassica cretica</name>
    <name type="common">Mustard</name>
    <dbReference type="NCBI Taxonomy" id="69181"/>
    <lineage>
        <taxon>Eukaryota</taxon>
        <taxon>Viridiplantae</taxon>
        <taxon>Streptophyta</taxon>
        <taxon>Embryophyta</taxon>
        <taxon>Tracheophyta</taxon>
        <taxon>Spermatophyta</taxon>
        <taxon>Magnoliopsida</taxon>
        <taxon>eudicotyledons</taxon>
        <taxon>Gunneridae</taxon>
        <taxon>Pentapetalae</taxon>
        <taxon>rosids</taxon>
        <taxon>malvids</taxon>
        <taxon>Brassicales</taxon>
        <taxon>Brassicaceae</taxon>
        <taxon>Brassiceae</taxon>
        <taxon>Brassica</taxon>
    </lineage>
</organism>
<reference evidence="1" key="1">
    <citation type="submission" date="2019-12" db="EMBL/GenBank/DDBJ databases">
        <title>Genome sequencing and annotation of Brassica cretica.</title>
        <authorList>
            <person name="Studholme D.J."/>
            <person name="Sarris P.F."/>
        </authorList>
    </citation>
    <scope>NUCLEOTIDE SEQUENCE</scope>
    <source>
        <strain evidence="1">PFS-001/15</strain>
        <tissue evidence="1">Leaf</tissue>
    </source>
</reference>
<accession>A0A8S9GZ55</accession>
<sequence>MRLLFLLRESSLLSSILLSLDGLLHLKNMTLHLMQLSSELLLIAVVAHCGVVRPWLLTVCSFKPCYLLVAKCKELVSVATAPKLDTLKLCLYYCKLTVKM</sequence>
<dbReference type="EMBL" id="QGKW02001988">
    <property type="protein sequence ID" value="KAF2551605.1"/>
    <property type="molecule type" value="Genomic_DNA"/>
</dbReference>
<evidence type="ECO:0000313" key="2">
    <source>
        <dbReference type="Proteomes" id="UP000712281"/>
    </source>
</evidence>
<dbReference type="AlphaFoldDB" id="A0A8S9GZ55"/>
<proteinExistence type="predicted"/>
<gene>
    <name evidence="1" type="ORF">F2Q68_00034232</name>
</gene>